<keyword evidence="7 12" id="KW-0812">Transmembrane</keyword>
<dbReference type="PROSITE" id="PS50885">
    <property type="entry name" value="HAMP"/>
    <property type="match status" value="1"/>
</dbReference>
<dbReference type="InterPro" id="IPR005467">
    <property type="entry name" value="His_kinase_dom"/>
</dbReference>
<evidence type="ECO:0000256" key="9">
    <source>
        <dbReference type="ARBA" id="ARBA00022989"/>
    </source>
</evidence>
<comment type="catalytic activity">
    <reaction evidence="1">
        <text>ATP + protein L-histidine = ADP + protein N-phospho-L-histidine.</text>
        <dbReference type="EC" id="2.7.13.3"/>
    </reaction>
</comment>
<keyword evidence="11 12" id="KW-0472">Membrane</keyword>
<reference evidence="16" key="1">
    <citation type="journal article" date="2019" name="Int. J. Syst. Evol. Microbiol.">
        <title>The Global Catalogue of Microorganisms (GCM) 10K type strain sequencing project: providing services to taxonomists for standard genome sequencing and annotation.</title>
        <authorList>
            <consortium name="The Broad Institute Genomics Platform"/>
            <consortium name="The Broad Institute Genome Sequencing Center for Infectious Disease"/>
            <person name="Wu L."/>
            <person name="Ma J."/>
        </authorList>
    </citation>
    <scope>NUCLEOTIDE SEQUENCE [LARGE SCALE GENOMIC DNA]</scope>
    <source>
        <strain evidence="16">XZYJT-10</strain>
    </source>
</reference>
<dbReference type="Gene3D" id="3.30.565.10">
    <property type="entry name" value="Histidine kinase-like ATPase, C-terminal domain"/>
    <property type="match status" value="1"/>
</dbReference>
<keyword evidence="8 15" id="KW-0418">Kinase</keyword>
<evidence type="ECO:0000256" key="1">
    <source>
        <dbReference type="ARBA" id="ARBA00000085"/>
    </source>
</evidence>
<evidence type="ECO:0000259" key="14">
    <source>
        <dbReference type="PROSITE" id="PS50885"/>
    </source>
</evidence>
<dbReference type="CDD" id="cd06225">
    <property type="entry name" value="HAMP"/>
    <property type="match status" value="1"/>
</dbReference>
<protein>
    <recommendedName>
        <fullName evidence="4">histidine kinase</fullName>
        <ecNumber evidence="4">2.7.13.3</ecNumber>
    </recommendedName>
</protein>
<dbReference type="CDD" id="cd00082">
    <property type="entry name" value="HisKA"/>
    <property type="match status" value="1"/>
</dbReference>
<dbReference type="SMART" id="SM00387">
    <property type="entry name" value="HATPase_c"/>
    <property type="match status" value="1"/>
</dbReference>
<dbReference type="GO" id="GO:0016301">
    <property type="term" value="F:kinase activity"/>
    <property type="evidence" value="ECO:0007669"/>
    <property type="project" value="UniProtKB-KW"/>
</dbReference>
<accession>A0ABW2HNK8</accession>
<evidence type="ECO:0000256" key="5">
    <source>
        <dbReference type="ARBA" id="ARBA00022553"/>
    </source>
</evidence>
<dbReference type="SUPFAM" id="SSF158472">
    <property type="entry name" value="HAMP domain-like"/>
    <property type="match status" value="1"/>
</dbReference>
<evidence type="ECO:0000256" key="3">
    <source>
        <dbReference type="ARBA" id="ARBA00004236"/>
    </source>
</evidence>
<dbReference type="InterPro" id="IPR036890">
    <property type="entry name" value="HATPase_C_sf"/>
</dbReference>
<dbReference type="InterPro" id="IPR004358">
    <property type="entry name" value="Sig_transdc_His_kin-like_C"/>
</dbReference>
<evidence type="ECO:0000256" key="11">
    <source>
        <dbReference type="ARBA" id="ARBA00023136"/>
    </source>
</evidence>
<dbReference type="InterPro" id="IPR036097">
    <property type="entry name" value="HisK_dim/P_sf"/>
</dbReference>
<evidence type="ECO:0000256" key="4">
    <source>
        <dbReference type="ARBA" id="ARBA00012438"/>
    </source>
</evidence>
<dbReference type="InterPro" id="IPR050428">
    <property type="entry name" value="TCS_sensor_his_kinase"/>
</dbReference>
<evidence type="ECO:0000256" key="6">
    <source>
        <dbReference type="ARBA" id="ARBA00022679"/>
    </source>
</evidence>
<dbReference type="Pfam" id="PF00512">
    <property type="entry name" value="HisKA"/>
    <property type="match status" value="1"/>
</dbReference>
<feature type="domain" description="Histidine kinase" evidence="13">
    <location>
        <begin position="153"/>
        <end position="362"/>
    </location>
</feature>
<dbReference type="InterPro" id="IPR003594">
    <property type="entry name" value="HATPase_dom"/>
</dbReference>
<keyword evidence="16" id="KW-1185">Reference proteome</keyword>
<gene>
    <name evidence="15" type="ORF">ACFQS1_12280</name>
</gene>
<dbReference type="Pfam" id="PF02518">
    <property type="entry name" value="HATPase_c"/>
    <property type="match status" value="1"/>
</dbReference>
<dbReference type="PANTHER" id="PTHR45436:SF15">
    <property type="entry name" value="SENSOR HISTIDINE KINASE CUSS"/>
    <property type="match status" value="1"/>
</dbReference>
<feature type="domain" description="HAMP" evidence="14">
    <location>
        <begin position="92"/>
        <end position="145"/>
    </location>
</feature>
<dbReference type="PROSITE" id="PS50109">
    <property type="entry name" value="HIS_KIN"/>
    <property type="match status" value="1"/>
</dbReference>
<proteinExistence type="predicted"/>
<dbReference type="InterPro" id="IPR003660">
    <property type="entry name" value="HAMP_dom"/>
</dbReference>
<dbReference type="Proteomes" id="UP001596548">
    <property type="component" value="Unassembled WGS sequence"/>
</dbReference>
<evidence type="ECO:0000256" key="8">
    <source>
        <dbReference type="ARBA" id="ARBA00022777"/>
    </source>
</evidence>
<dbReference type="PRINTS" id="PR00344">
    <property type="entry name" value="BCTRLSENSOR"/>
</dbReference>
<dbReference type="InterPro" id="IPR003661">
    <property type="entry name" value="HisK_dim/P_dom"/>
</dbReference>
<comment type="subcellular location">
    <subcellularLocation>
        <location evidence="3">Cell membrane</location>
    </subcellularLocation>
    <subcellularLocation>
        <location evidence="2">Membrane</location>
        <topology evidence="2">Multi-pass membrane protein</topology>
    </subcellularLocation>
</comment>
<keyword evidence="6" id="KW-0808">Transferase</keyword>
<dbReference type="EMBL" id="JBHTBJ010000007">
    <property type="protein sequence ID" value="MFC7274764.1"/>
    <property type="molecule type" value="Genomic_DNA"/>
</dbReference>
<name>A0ABW2HNK8_9ACTN</name>
<dbReference type="CDD" id="cd00075">
    <property type="entry name" value="HATPase"/>
    <property type="match status" value="1"/>
</dbReference>
<organism evidence="15 16">
    <name type="scientific">Paractinoplanes rhizophilus</name>
    <dbReference type="NCBI Taxonomy" id="1416877"/>
    <lineage>
        <taxon>Bacteria</taxon>
        <taxon>Bacillati</taxon>
        <taxon>Actinomycetota</taxon>
        <taxon>Actinomycetes</taxon>
        <taxon>Micromonosporales</taxon>
        <taxon>Micromonosporaceae</taxon>
        <taxon>Paractinoplanes</taxon>
    </lineage>
</organism>
<feature type="transmembrane region" description="Helical" evidence="12">
    <location>
        <begin position="7"/>
        <end position="29"/>
    </location>
</feature>
<dbReference type="PANTHER" id="PTHR45436">
    <property type="entry name" value="SENSOR HISTIDINE KINASE YKOH"/>
    <property type="match status" value="1"/>
</dbReference>
<evidence type="ECO:0000259" key="13">
    <source>
        <dbReference type="PROSITE" id="PS50109"/>
    </source>
</evidence>
<dbReference type="Gene3D" id="6.10.340.10">
    <property type="match status" value="1"/>
</dbReference>
<feature type="transmembrane region" description="Helical" evidence="12">
    <location>
        <begin position="68"/>
        <end position="91"/>
    </location>
</feature>
<comment type="caution">
    <text evidence="15">The sequence shown here is derived from an EMBL/GenBank/DDBJ whole genome shotgun (WGS) entry which is preliminary data.</text>
</comment>
<dbReference type="Pfam" id="PF00672">
    <property type="entry name" value="HAMP"/>
    <property type="match status" value="1"/>
</dbReference>
<keyword evidence="9 12" id="KW-1133">Transmembrane helix</keyword>
<evidence type="ECO:0000313" key="16">
    <source>
        <dbReference type="Proteomes" id="UP001596548"/>
    </source>
</evidence>
<dbReference type="Gene3D" id="1.10.287.130">
    <property type="match status" value="1"/>
</dbReference>
<sequence>MGVRLRYTLLYGAMVLVSGLGLLAIVGALSTQRTVRAPGDGAREPAAEQIARLQEQLARSDDAHARQLLIGLVTGLGVTVLLSLLLGRFLAGRVLRPLLVLTQATRRISADNLHERLAVRGPADEVKDLADTIDELLGRLEESFAAQRRFVADASHELRTPLATMRASVDVAMAKPGPVPTETTVLADRVRASLDEADRLLEGLLLLARAQHGAFDDREVVSLTALAAAALRSRPGDLELYEELPADVATRGNPVLLARLVDNVISNAFRHNVAGGWVRVAVAAAGDDAVLEVESTGPVLDPAQVAVLGRPFHRLGPERTGSGSGLGLSIVAAVASAHGGQLRLAARPGGGLRVTISLPLAVAVPA</sequence>
<keyword evidence="5" id="KW-0597">Phosphoprotein</keyword>
<dbReference type="SUPFAM" id="SSF47384">
    <property type="entry name" value="Homodimeric domain of signal transducing histidine kinase"/>
    <property type="match status" value="1"/>
</dbReference>
<evidence type="ECO:0000256" key="10">
    <source>
        <dbReference type="ARBA" id="ARBA00023012"/>
    </source>
</evidence>
<evidence type="ECO:0000313" key="15">
    <source>
        <dbReference type="EMBL" id="MFC7274764.1"/>
    </source>
</evidence>
<dbReference type="SMART" id="SM00388">
    <property type="entry name" value="HisKA"/>
    <property type="match status" value="1"/>
</dbReference>
<evidence type="ECO:0000256" key="12">
    <source>
        <dbReference type="SAM" id="Phobius"/>
    </source>
</evidence>
<dbReference type="SMART" id="SM00304">
    <property type="entry name" value="HAMP"/>
    <property type="match status" value="1"/>
</dbReference>
<evidence type="ECO:0000256" key="2">
    <source>
        <dbReference type="ARBA" id="ARBA00004141"/>
    </source>
</evidence>
<keyword evidence="10" id="KW-0902">Two-component regulatory system</keyword>
<evidence type="ECO:0000256" key="7">
    <source>
        <dbReference type="ARBA" id="ARBA00022692"/>
    </source>
</evidence>
<dbReference type="SUPFAM" id="SSF55874">
    <property type="entry name" value="ATPase domain of HSP90 chaperone/DNA topoisomerase II/histidine kinase"/>
    <property type="match status" value="1"/>
</dbReference>
<dbReference type="EC" id="2.7.13.3" evidence="4"/>
<dbReference type="RefSeq" id="WP_378967102.1">
    <property type="nucleotide sequence ID" value="NZ_JBHTBJ010000007.1"/>
</dbReference>